<comment type="caution">
    <text evidence="2">The sequence shown here is derived from an EMBL/GenBank/DDBJ whole genome shotgun (WGS) entry which is preliminary data.</text>
</comment>
<reference evidence="2 3" key="1">
    <citation type="journal article" date="2018" name="Mol. Biol. Evol.">
        <title>Analysis of the draft genome of the red seaweed Gracilariopsis chorda provides insights into genome size evolution in Rhodophyta.</title>
        <authorList>
            <person name="Lee J."/>
            <person name="Yang E.C."/>
            <person name="Graf L."/>
            <person name="Yang J.H."/>
            <person name="Qiu H."/>
            <person name="Zel Zion U."/>
            <person name="Chan C.X."/>
            <person name="Stephens T.G."/>
            <person name="Weber A.P.M."/>
            <person name="Boo G.H."/>
            <person name="Boo S.M."/>
            <person name="Kim K.M."/>
            <person name="Shin Y."/>
            <person name="Jung M."/>
            <person name="Lee S.J."/>
            <person name="Yim H.S."/>
            <person name="Lee J.H."/>
            <person name="Bhattacharya D."/>
            <person name="Yoon H.S."/>
        </authorList>
    </citation>
    <scope>NUCLEOTIDE SEQUENCE [LARGE SCALE GENOMIC DNA]</scope>
    <source>
        <strain evidence="2 3">SKKU-2015</strain>
        <tissue evidence="2">Whole body</tissue>
    </source>
</reference>
<organism evidence="2 3">
    <name type="scientific">Gracilariopsis chorda</name>
    <dbReference type="NCBI Taxonomy" id="448386"/>
    <lineage>
        <taxon>Eukaryota</taxon>
        <taxon>Rhodophyta</taxon>
        <taxon>Florideophyceae</taxon>
        <taxon>Rhodymeniophycidae</taxon>
        <taxon>Gracilariales</taxon>
        <taxon>Gracilariaceae</taxon>
        <taxon>Gracilariopsis</taxon>
    </lineage>
</organism>
<evidence type="ECO:0000313" key="2">
    <source>
        <dbReference type="EMBL" id="PXF45064.1"/>
    </source>
</evidence>
<dbReference type="EMBL" id="NBIV01000071">
    <property type="protein sequence ID" value="PXF45064.1"/>
    <property type="molecule type" value="Genomic_DNA"/>
</dbReference>
<protein>
    <submittedName>
        <fullName evidence="2">Uncharacterized protein</fullName>
    </submittedName>
</protein>
<sequence length="122" mass="13607">MDKIRECQEDLVKEMNLIQIPESQDEMKRDRKPPNIKAIAKSSEPRVILHLEDAVTVLYSLSSAIKQSSSDMTRNDIEAMVQERVHEAILAVGVTSSKKKSSLQRTGPASSGIQKSKQSNNK</sequence>
<gene>
    <name evidence="2" type="ORF">BWQ96_05166</name>
</gene>
<dbReference type="Proteomes" id="UP000247409">
    <property type="component" value="Unassembled WGS sequence"/>
</dbReference>
<proteinExistence type="predicted"/>
<evidence type="ECO:0000313" key="3">
    <source>
        <dbReference type="Proteomes" id="UP000247409"/>
    </source>
</evidence>
<feature type="compositionally biased region" description="Polar residues" evidence="1">
    <location>
        <begin position="103"/>
        <end position="122"/>
    </location>
</feature>
<dbReference type="AlphaFoldDB" id="A0A2V3ISI3"/>
<keyword evidence="3" id="KW-1185">Reference proteome</keyword>
<feature type="region of interest" description="Disordered" evidence="1">
    <location>
        <begin position="95"/>
        <end position="122"/>
    </location>
</feature>
<evidence type="ECO:0000256" key="1">
    <source>
        <dbReference type="SAM" id="MobiDB-lite"/>
    </source>
</evidence>
<accession>A0A2V3ISI3</accession>
<name>A0A2V3ISI3_9FLOR</name>